<sequence>LFTKLLLPKIKASQPARIVNLSSLAHRLVPERGIEFEKLNDPIAFDSMPRYAQSKLANILFTDELNKRYLEGEQSRIEEKNYLVNYFEPFGNESERSTFAEDDDLTKRLWKFTENLI</sequence>
<name>A0ACA9R7U0_9GLOM</name>
<feature type="non-terminal residue" evidence="1">
    <location>
        <position position="1"/>
    </location>
</feature>
<keyword evidence="2" id="KW-1185">Reference proteome</keyword>
<comment type="caution">
    <text evidence="1">The sequence shown here is derived from an EMBL/GenBank/DDBJ whole genome shotgun (WGS) entry which is preliminary data.</text>
</comment>
<reference evidence="1" key="1">
    <citation type="submission" date="2021-06" db="EMBL/GenBank/DDBJ databases">
        <authorList>
            <person name="Kallberg Y."/>
            <person name="Tangrot J."/>
            <person name="Rosling A."/>
        </authorList>
    </citation>
    <scope>NUCLEOTIDE SEQUENCE</scope>
    <source>
        <strain evidence="1">MA461A</strain>
    </source>
</reference>
<evidence type="ECO:0000313" key="1">
    <source>
        <dbReference type="EMBL" id="CAG8781001.1"/>
    </source>
</evidence>
<organism evidence="1 2">
    <name type="scientific">Racocetra persica</name>
    <dbReference type="NCBI Taxonomy" id="160502"/>
    <lineage>
        <taxon>Eukaryota</taxon>
        <taxon>Fungi</taxon>
        <taxon>Fungi incertae sedis</taxon>
        <taxon>Mucoromycota</taxon>
        <taxon>Glomeromycotina</taxon>
        <taxon>Glomeromycetes</taxon>
        <taxon>Diversisporales</taxon>
        <taxon>Gigasporaceae</taxon>
        <taxon>Racocetra</taxon>
    </lineage>
</organism>
<proteinExistence type="predicted"/>
<protein>
    <submittedName>
        <fullName evidence="1">10844_t:CDS:1</fullName>
    </submittedName>
</protein>
<gene>
    <name evidence="1" type="ORF">RPERSI_LOCUS17578</name>
</gene>
<evidence type="ECO:0000313" key="2">
    <source>
        <dbReference type="Proteomes" id="UP000789920"/>
    </source>
</evidence>
<dbReference type="Proteomes" id="UP000789920">
    <property type="component" value="Unassembled WGS sequence"/>
</dbReference>
<dbReference type="EMBL" id="CAJVQC010045267">
    <property type="protein sequence ID" value="CAG8781001.1"/>
    <property type="molecule type" value="Genomic_DNA"/>
</dbReference>
<accession>A0ACA9R7U0</accession>